<dbReference type="EMBL" id="BARS01059309">
    <property type="protein sequence ID" value="GAG44143.1"/>
    <property type="molecule type" value="Genomic_DNA"/>
</dbReference>
<sequence>QTVLEAEAFFCSFLTILKHLVQSRHLPFLPFKTPLKG</sequence>
<reference evidence="1" key="1">
    <citation type="journal article" date="2014" name="Front. Microbiol.">
        <title>High frequency of phylogenetically diverse reductive dehalogenase-homologous genes in deep subseafloor sedimentary metagenomes.</title>
        <authorList>
            <person name="Kawai M."/>
            <person name="Futagami T."/>
            <person name="Toyoda A."/>
            <person name="Takaki Y."/>
            <person name="Nishi S."/>
            <person name="Hori S."/>
            <person name="Arai W."/>
            <person name="Tsubouchi T."/>
            <person name="Morono Y."/>
            <person name="Uchiyama I."/>
            <person name="Ito T."/>
            <person name="Fujiyama A."/>
            <person name="Inagaki F."/>
            <person name="Takami H."/>
        </authorList>
    </citation>
    <scope>NUCLEOTIDE SEQUENCE</scope>
    <source>
        <strain evidence="1">Expedition CK06-06</strain>
    </source>
</reference>
<comment type="caution">
    <text evidence="1">The sequence shown here is derived from an EMBL/GenBank/DDBJ whole genome shotgun (WGS) entry which is preliminary data.</text>
</comment>
<organism evidence="1">
    <name type="scientific">marine sediment metagenome</name>
    <dbReference type="NCBI Taxonomy" id="412755"/>
    <lineage>
        <taxon>unclassified sequences</taxon>
        <taxon>metagenomes</taxon>
        <taxon>ecological metagenomes</taxon>
    </lineage>
</organism>
<name>X0Y625_9ZZZZ</name>
<accession>X0Y625</accession>
<gene>
    <name evidence="1" type="ORF">S01H1_85987</name>
</gene>
<feature type="non-terminal residue" evidence="1">
    <location>
        <position position="1"/>
    </location>
</feature>
<dbReference type="AlphaFoldDB" id="X0Y625"/>
<evidence type="ECO:0000313" key="1">
    <source>
        <dbReference type="EMBL" id="GAG44143.1"/>
    </source>
</evidence>
<proteinExistence type="predicted"/>
<protein>
    <submittedName>
        <fullName evidence="1">Uncharacterized protein</fullName>
    </submittedName>
</protein>